<reference evidence="7 8" key="1">
    <citation type="journal article" date="2007" name="Nat. Biotechnol.">
        <title>Complete genome sequence of the erythromycin-producing bacterium Saccharopolyspora erythraea NRRL23338.</title>
        <authorList>
            <person name="Oliynyk M."/>
            <person name="Samborskyy M."/>
            <person name="Lester J.B."/>
            <person name="Mironenko T."/>
            <person name="Scott N."/>
            <person name="Dickens S."/>
            <person name="Haydock S.F."/>
            <person name="Leadlay P.F."/>
        </authorList>
    </citation>
    <scope>NUCLEOTIDE SEQUENCE [LARGE SCALE GENOMIC DNA]</scope>
    <source>
        <strain evidence="8">ATCC 11635 / DSM 40517 / JCM 4748 / NBRC 13426 / NCIMB 8594 / NRRL 2338</strain>
    </source>
</reference>
<evidence type="ECO:0000256" key="6">
    <source>
        <dbReference type="ARBA" id="ARBA00023136"/>
    </source>
</evidence>
<dbReference type="Pfam" id="PF07690">
    <property type="entry name" value="MFS_1"/>
    <property type="match status" value="1"/>
</dbReference>
<dbReference type="CDD" id="cd06174">
    <property type="entry name" value="MFS"/>
    <property type="match status" value="1"/>
</dbReference>
<keyword evidence="5" id="KW-1133">Transmembrane helix</keyword>
<dbReference type="EMBL" id="AM420293">
    <property type="protein sequence ID" value="CAM05151.1"/>
    <property type="molecule type" value="Genomic_DNA"/>
</dbReference>
<dbReference type="SUPFAM" id="SSF103473">
    <property type="entry name" value="MFS general substrate transporter"/>
    <property type="match status" value="1"/>
</dbReference>
<dbReference type="InterPro" id="IPR050171">
    <property type="entry name" value="MFS_Transporters"/>
</dbReference>
<dbReference type="InterPro" id="IPR005829">
    <property type="entry name" value="Sugar_transporter_CS"/>
</dbReference>
<dbReference type="InterPro" id="IPR036259">
    <property type="entry name" value="MFS_trans_sf"/>
</dbReference>
<dbReference type="PANTHER" id="PTHR23517">
    <property type="entry name" value="RESISTANCE PROTEIN MDTM, PUTATIVE-RELATED-RELATED"/>
    <property type="match status" value="1"/>
</dbReference>
<evidence type="ECO:0000256" key="1">
    <source>
        <dbReference type="ARBA" id="ARBA00004651"/>
    </source>
</evidence>
<dbReference type="OrthoDB" id="5242249at2"/>
<protein>
    <submittedName>
        <fullName evidence="7">Probable multidrug resistance transporter, MFS superfamily</fullName>
    </submittedName>
</protein>
<dbReference type="PROSITE" id="PS00216">
    <property type="entry name" value="SUGAR_TRANSPORT_1"/>
    <property type="match status" value="1"/>
</dbReference>
<dbReference type="HOGENOM" id="CLU_038683_1_0_11"/>
<keyword evidence="6" id="KW-0472">Membrane</keyword>
<dbReference type="KEGG" id="sen:SACE_5969"/>
<keyword evidence="3" id="KW-1003">Cell membrane</keyword>
<keyword evidence="2" id="KW-0813">Transport</keyword>
<evidence type="ECO:0000313" key="7">
    <source>
        <dbReference type="EMBL" id="CAM05151.1"/>
    </source>
</evidence>
<dbReference type="eggNOG" id="COG0477">
    <property type="taxonomic scope" value="Bacteria"/>
</dbReference>
<dbReference type="PANTHER" id="PTHR23517:SF13">
    <property type="entry name" value="MAJOR FACILITATOR SUPERFAMILY MFS_1"/>
    <property type="match status" value="1"/>
</dbReference>
<evidence type="ECO:0000256" key="5">
    <source>
        <dbReference type="ARBA" id="ARBA00022989"/>
    </source>
</evidence>
<gene>
    <name evidence="7" type="ordered locus">SACE_5969</name>
</gene>
<evidence type="ECO:0000256" key="4">
    <source>
        <dbReference type="ARBA" id="ARBA00022692"/>
    </source>
</evidence>
<evidence type="ECO:0000256" key="3">
    <source>
        <dbReference type="ARBA" id="ARBA00022475"/>
    </source>
</evidence>
<dbReference type="InterPro" id="IPR011701">
    <property type="entry name" value="MFS"/>
</dbReference>
<name>A4FM76_SACEN</name>
<sequence length="402" mass="41055">MLLTAAGWGANQFSSLLGAYGTHLGLASTTVTSLFAVYVVGLLPGLLLGGPIADRFGRKPVVLGAVAVGVVGTAALMAGAVATPWLAVGRLLTGVGTGAALAAGSAWVKELSYAGDVVDEGTGARRAGLFLSAGFSVSGLVAALIAQWAPHPMVIAYVPHLVLCAGALTAAVAAPETRPHSLPVAASGSGLRDPRFWWLVVPVAPWVFLAPSVGFGVLPGLVDGRLTGSETVYAGVATLLTPGSGVLTQPLARRLAVGNRIVPALAGLWAVAAGLALAVPAIVLEQPWTALCADVLLGGGYGMLVTYCLTEVGRIAPPSRLARLTAVFWALAYLGFCAPYVFDLLTGVATPPVIFSASAVLALLTCLLVAARGRSARDEPDRDRQERRGADHVERLGDPRVP</sequence>
<proteinExistence type="predicted"/>
<dbReference type="GO" id="GO:0022857">
    <property type="term" value="F:transmembrane transporter activity"/>
    <property type="evidence" value="ECO:0007669"/>
    <property type="project" value="InterPro"/>
</dbReference>
<dbReference type="AlphaFoldDB" id="A4FM76"/>
<dbReference type="GO" id="GO:0005886">
    <property type="term" value="C:plasma membrane"/>
    <property type="evidence" value="ECO:0007669"/>
    <property type="project" value="UniProtKB-SubCell"/>
</dbReference>
<accession>A4FM76</accession>
<dbReference type="Proteomes" id="UP000006728">
    <property type="component" value="Chromosome"/>
</dbReference>
<organism evidence="7 8">
    <name type="scientific">Saccharopolyspora erythraea (strain ATCC 11635 / DSM 40517 / JCM 4748 / NBRC 13426 / NCIMB 8594 / NRRL 2338)</name>
    <dbReference type="NCBI Taxonomy" id="405948"/>
    <lineage>
        <taxon>Bacteria</taxon>
        <taxon>Bacillati</taxon>
        <taxon>Actinomycetota</taxon>
        <taxon>Actinomycetes</taxon>
        <taxon>Pseudonocardiales</taxon>
        <taxon>Pseudonocardiaceae</taxon>
        <taxon>Saccharopolyspora</taxon>
    </lineage>
</organism>
<evidence type="ECO:0000313" key="8">
    <source>
        <dbReference type="Proteomes" id="UP000006728"/>
    </source>
</evidence>
<evidence type="ECO:0000256" key="2">
    <source>
        <dbReference type="ARBA" id="ARBA00022448"/>
    </source>
</evidence>
<keyword evidence="8" id="KW-1185">Reference proteome</keyword>
<keyword evidence="4" id="KW-0812">Transmembrane</keyword>
<comment type="subcellular location">
    <subcellularLocation>
        <location evidence="1">Cell membrane</location>
        <topology evidence="1">Multi-pass membrane protein</topology>
    </subcellularLocation>
</comment>
<dbReference type="Gene3D" id="1.20.1250.20">
    <property type="entry name" value="MFS general substrate transporter like domains"/>
    <property type="match status" value="1"/>
</dbReference>